<gene>
    <name evidence="2" type="ordered locus">spr0874</name>
</gene>
<dbReference type="KEGG" id="spr:spr0874"/>
<dbReference type="HOGENOM" id="CLU_2829496_0_0_9"/>
<evidence type="ECO:0000313" key="3">
    <source>
        <dbReference type="Proteomes" id="UP000000586"/>
    </source>
</evidence>
<keyword evidence="1" id="KW-0472">Membrane</keyword>
<protein>
    <submittedName>
        <fullName evidence="2">Uncharacterized protein</fullName>
    </submittedName>
</protein>
<keyword evidence="3" id="KW-1185">Reference proteome</keyword>
<dbReference type="Proteomes" id="UP000000586">
    <property type="component" value="Chromosome"/>
</dbReference>
<name>Q8CYV4_STRR6</name>
<evidence type="ECO:0000313" key="2">
    <source>
        <dbReference type="EMBL" id="AAK99678.1"/>
    </source>
</evidence>
<feature type="transmembrane region" description="Helical" evidence="1">
    <location>
        <begin position="48"/>
        <end position="65"/>
    </location>
</feature>
<keyword evidence="1" id="KW-1133">Transmembrane helix</keyword>
<keyword evidence="1" id="KW-0812">Transmembrane</keyword>
<evidence type="ECO:0000256" key="1">
    <source>
        <dbReference type="SAM" id="Phobius"/>
    </source>
</evidence>
<proteinExistence type="predicted"/>
<sequence>MGIKGTTKEILAPVRKLPNQAIRRLSFQLISVILPTSLKKDMHLIKKLVLIAIIIKNLAGQIFLFF</sequence>
<dbReference type="PIR" id="B97981">
    <property type="entry name" value="B97981"/>
</dbReference>
<reference evidence="2 3" key="1">
    <citation type="journal article" date="2001" name="J. Bacteriol.">
        <title>Genome of the bacterium Streptococcus pneumoniae strain R6.</title>
        <authorList>
            <person name="Hoskins J.A."/>
            <person name="Alborn W.Jr."/>
            <person name="Arnold J."/>
            <person name="Blaszczak L."/>
            <person name="Burgett S."/>
            <person name="DeHoff B.S."/>
            <person name="Estrem S."/>
            <person name="Fritz L."/>
            <person name="Fu D.-J."/>
            <person name="Fuller W."/>
            <person name="Geringer C."/>
            <person name="Gilmour R."/>
            <person name="Glass J.S."/>
            <person name="Khoja H."/>
            <person name="Kraft A."/>
            <person name="LaGace R."/>
            <person name="LeBlanc D.J."/>
            <person name="Lee L.N."/>
            <person name="Lefkowitz E.J."/>
            <person name="Lu J."/>
            <person name="Matsushima P."/>
            <person name="McAhren S."/>
            <person name="McHenney M."/>
            <person name="McLeaster K."/>
            <person name="Mundy C."/>
            <person name="Nicas T.I."/>
            <person name="Norris F.H."/>
            <person name="O'Gara M."/>
            <person name="Peery R."/>
            <person name="Robertson G.T."/>
            <person name="Rockey P."/>
            <person name="Sun P.-M."/>
            <person name="Winkler M.E."/>
            <person name="Yang Y."/>
            <person name="Young-Bellido M."/>
            <person name="Zhao G."/>
            <person name="Zook C."/>
            <person name="Baltz R.H."/>
            <person name="Jaskunas S.Richard."/>
            <person name="Rosteck P.R.Jr."/>
            <person name="Skatrud P.L."/>
            <person name="Glass J.I."/>
        </authorList>
    </citation>
    <scope>NUCLEOTIDE SEQUENCE [LARGE SCALE GENOMIC DNA]</scope>
    <source>
        <strain evidence="3">ATCC BAA-255 / R6</strain>
    </source>
</reference>
<accession>Q8CYV4</accession>
<dbReference type="AlphaFoldDB" id="Q8CYV4"/>
<organism evidence="2 3">
    <name type="scientific">Streptococcus pneumoniae (strain ATCC BAA-255 / R6)</name>
    <dbReference type="NCBI Taxonomy" id="171101"/>
    <lineage>
        <taxon>Bacteria</taxon>
        <taxon>Bacillati</taxon>
        <taxon>Bacillota</taxon>
        <taxon>Bacilli</taxon>
        <taxon>Lactobacillales</taxon>
        <taxon>Streptococcaceae</taxon>
        <taxon>Streptococcus</taxon>
    </lineage>
</organism>
<dbReference type="EMBL" id="AE007317">
    <property type="protein sequence ID" value="AAK99678.1"/>
    <property type="molecule type" value="Genomic_DNA"/>
</dbReference>